<comment type="caution">
    <text evidence="1">The sequence shown here is derived from an EMBL/GenBank/DDBJ whole genome shotgun (WGS) entry which is preliminary data.</text>
</comment>
<reference evidence="1 2" key="1">
    <citation type="submission" date="2024-02" db="EMBL/GenBank/DDBJ databases">
        <title>A draft genome for the cacao thread blight pathogen Marasmius crinis-equi.</title>
        <authorList>
            <person name="Cohen S.P."/>
            <person name="Baruah I.K."/>
            <person name="Amoako-Attah I."/>
            <person name="Bukari Y."/>
            <person name="Meinhardt L.W."/>
            <person name="Bailey B.A."/>
        </authorList>
    </citation>
    <scope>NUCLEOTIDE SEQUENCE [LARGE SCALE GENOMIC DNA]</scope>
    <source>
        <strain evidence="1 2">GH-76</strain>
    </source>
</reference>
<feature type="non-terminal residue" evidence="1">
    <location>
        <position position="90"/>
    </location>
</feature>
<sequence>MSSTNAAIATAAPNTASMVVVHVPNVQNPLVTEESLSQKLSWHPEVNGPITIGLLQLKKDITDTIKDVFLSNLALEDILRFFILHYNEAV</sequence>
<proteinExistence type="predicted"/>
<dbReference type="Proteomes" id="UP001465976">
    <property type="component" value="Unassembled WGS sequence"/>
</dbReference>
<name>A0ABR3FX10_9AGAR</name>
<keyword evidence="2" id="KW-1185">Reference proteome</keyword>
<organism evidence="1 2">
    <name type="scientific">Marasmius crinis-equi</name>
    <dbReference type="NCBI Taxonomy" id="585013"/>
    <lineage>
        <taxon>Eukaryota</taxon>
        <taxon>Fungi</taxon>
        <taxon>Dikarya</taxon>
        <taxon>Basidiomycota</taxon>
        <taxon>Agaricomycotina</taxon>
        <taxon>Agaricomycetes</taxon>
        <taxon>Agaricomycetidae</taxon>
        <taxon>Agaricales</taxon>
        <taxon>Marasmiineae</taxon>
        <taxon>Marasmiaceae</taxon>
        <taxon>Marasmius</taxon>
    </lineage>
</organism>
<accession>A0ABR3FX10</accession>
<evidence type="ECO:0000313" key="1">
    <source>
        <dbReference type="EMBL" id="KAL0579861.1"/>
    </source>
</evidence>
<evidence type="ECO:0000313" key="2">
    <source>
        <dbReference type="Proteomes" id="UP001465976"/>
    </source>
</evidence>
<gene>
    <name evidence="1" type="ORF">V5O48_002108</name>
</gene>
<protein>
    <submittedName>
        <fullName evidence="1">Uncharacterized protein</fullName>
    </submittedName>
</protein>
<dbReference type="EMBL" id="JBAHYK010000045">
    <property type="protein sequence ID" value="KAL0579861.1"/>
    <property type="molecule type" value="Genomic_DNA"/>
</dbReference>